<dbReference type="Proteomes" id="UP000664277">
    <property type="component" value="Unassembled WGS sequence"/>
</dbReference>
<evidence type="ECO:0000313" key="1">
    <source>
        <dbReference type="EMBL" id="MBN8660305.1"/>
    </source>
</evidence>
<protein>
    <submittedName>
        <fullName evidence="1">Uncharacterized protein</fullName>
    </submittedName>
</protein>
<dbReference type="EMBL" id="JAFLCK010000009">
    <property type="protein sequence ID" value="MBN8660305.1"/>
    <property type="molecule type" value="Genomic_DNA"/>
</dbReference>
<gene>
    <name evidence="1" type="ORF">J0M35_08095</name>
</gene>
<comment type="caution">
    <text evidence="1">The sequence shown here is derived from an EMBL/GenBank/DDBJ whole genome shotgun (WGS) entry which is preliminary data.</text>
</comment>
<dbReference type="AlphaFoldDB" id="A0A8J7TLZ2"/>
<name>A0A8J7TLZ2_9BACT</name>
<accession>A0A8J7TLZ2</accession>
<proteinExistence type="predicted"/>
<evidence type="ECO:0000313" key="2">
    <source>
        <dbReference type="Proteomes" id="UP000664277"/>
    </source>
</evidence>
<reference evidence="1" key="1">
    <citation type="submission" date="2021-02" db="EMBL/GenBank/DDBJ databases">
        <title>Genome-Resolved Metagenomics of a Microbial Community Performing Photosynthetic Biological Nutrient Removal.</title>
        <authorList>
            <person name="Mcdaniel E.A."/>
        </authorList>
    </citation>
    <scope>NUCLEOTIDE SEQUENCE</scope>
    <source>
        <strain evidence="1">UWPOB_OBS1</strain>
    </source>
</reference>
<sequence length="105" mass="12015">MRFTKLWSTLASGPGLAPTYERFGPVSREMLPEIERLRVDEILNDQSFHDMLDSPVTKMVRDMALNSLTVEYEDGTTNTVRFIKGDTSESIDFLIKLTRRVSLES</sequence>
<organism evidence="1 2">
    <name type="scientific">Candidatus Obscuribacter phosphatis</name>
    <dbReference type="NCBI Taxonomy" id="1906157"/>
    <lineage>
        <taxon>Bacteria</taxon>
        <taxon>Bacillati</taxon>
        <taxon>Candidatus Melainabacteria</taxon>
        <taxon>Candidatus Obscuribacterales</taxon>
        <taxon>Candidatus Obscuribacteraceae</taxon>
        <taxon>Candidatus Obscuribacter</taxon>
    </lineage>
</organism>